<comment type="similarity">
    <text evidence="1">Belongs to the SMC family. SMC5 subfamily.</text>
</comment>
<dbReference type="Gene3D" id="3.40.50.300">
    <property type="entry name" value="P-loop containing nucleotide triphosphate hydrolases"/>
    <property type="match status" value="2"/>
</dbReference>
<protein>
    <recommendedName>
        <fullName evidence="2">Structural maintenance of chromosomes protein 5</fullName>
    </recommendedName>
</protein>
<evidence type="ECO:0000313" key="7">
    <source>
        <dbReference type="EMBL" id="OAO15636.1"/>
    </source>
</evidence>
<feature type="coiled-coil region" evidence="4">
    <location>
        <begin position="365"/>
        <end position="392"/>
    </location>
</feature>
<evidence type="ECO:0000256" key="1">
    <source>
        <dbReference type="ARBA" id="ARBA00010171"/>
    </source>
</evidence>
<evidence type="ECO:0000256" key="3">
    <source>
        <dbReference type="ARBA" id="ARBA00023054"/>
    </source>
</evidence>
<dbReference type="AlphaFoldDB" id="A0A196SH49"/>
<dbReference type="PANTHER" id="PTHR45916">
    <property type="entry name" value="STRUCTURAL MAINTENANCE OF CHROMOSOMES PROTEIN 5"/>
    <property type="match status" value="1"/>
</dbReference>
<dbReference type="GO" id="GO:0030915">
    <property type="term" value="C:Smc5-Smc6 complex"/>
    <property type="evidence" value="ECO:0007669"/>
    <property type="project" value="TreeGrafter"/>
</dbReference>
<gene>
    <name evidence="7" type="ORF">AV274_2710</name>
</gene>
<dbReference type="InterPro" id="IPR003395">
    <property type="entry name" value="RecF/RecN/SMC_N"/>
</dbReference>
<dbReference type="PANTHER" id="PTHR45916:SF1">
    <property type="entry name" value="STRUCTURAL MAINTENANCE OF CHROMOSOMES PROTEIN 5"/>
    <property type="match status" value="1"/>
</dbReference>
<accession>A0A196SH49</accession>
<evidence type="ECO:0000256" key="4">
    <source>
        <dbReference type="SAM" id="Coils"/>
    </source>
</evidence>
<sequence length="1084" mass="124726">MINFMTFRNVVFNASPRLNIILGQNGAGKSTIACAVCLALGEDPKLLLRGTKLEEFIKYGEREARVKVLLRGERSDILVEVRIRHTGADFFINRQPAKKEKLKEMRRALKIDLNNLCQFLPQDRVADFVNQNAQKRLREFEKSVGGEEFSNTHTQLINTQQQQRAINSRIVQKEQTIQTEKLVNQNLAREKEKFEMRNELQRKEEKLMKLHIQMVTYDNSSKRLSELKGQIAAVKEQIKSINDNDAELKKQVEDYRQSISHLEKMHREGAGQLEEGRLQHGRLQPGEPRAAPCLRPRGEGAAEHRSGAREAATEGGLRETQKTLETLQEELNACEDLETVKARSKDITGKIAQVKAEQTEALLPVESLRNRRRDLKTQKNNVDSQVMRMTNEEQQRQERVKKVDGNTYHAMMWIKENAARFRRTVYGPILNEVSFNSPQHAQWLENMLSRNLLLTFIAQCPEDYDALQQANRDGTIKCNVAMMDQTNCATLSPARQKELNLSGLLIDLVKCEDTVRRALLNFGRMTTVGYAPDGWEMPYDPDSVQDVADQETGLIVMTPTVQHRIMLSRWVNSVTGKRELSAQISRLRPTRILDNAGMVNMDQLRELTKQSQLVASEMQNVDKELDKFVKTKRAYDDKIQLLSNEQNKLMETRKEIIRKTNQSHKLESDIEGMKRELDRGVESQKQAQIEKMKQALAALSVVAAKKQKALHVLLKFSICREAITRVRDAQRQHYDQLAAELSERSSRLEQLVKEKNALEASRNELRGELKNMRSFIYTQSGLFHCKNNPDPNDFSCKCSGGRCEPERTALLQEVFDQKYSTNLNECTAILGVTADKIREIRVNERSIAEFEERERKIAALEMECAELKKQQEELSTDIKAKEDMFMETLKRLVGKLDTNFSLFMRNIKCKGRVELTNPDNFTQIGLDIKVSFRDNQEVQSLNGQVQSGGEKSLSTILFLLSLQDMVSFPFRFIDEINQNMDKRNERYVMTQLLYKGKNRQSAPQTFIITPKLLSDFPYDENVTFHIIFQGQYLPQGFNWNVIASSLPQRVSEKRALEGGEEKRQEGEEEKRQKEDGDEEVEVLE</sequence>
<dbReference type="EMBL" id="LXWW01000129">
    <property type="protein sequence ID" value="OAO15636.1"/>
    <property type="molecule type" value="Genomic_DNA"/>
</dbReference>
<evidence type="ECO:0000259" key="6">
    <source>
        <dbReference type="Pfam" id="PF02463"/>
    </source>
</evidence>
<dbReference type="Pfam" id="PF02463">
    <property type="entry name" value="SMC_N"/>
    <property type="match status" value="1"/>
</dbReference>
<feature type="coiled-coil region" evidence="4">
    <location>
        <begin position="843"/>
        <end position="884"/>
    </location>
</feature>
<evidence type="ECO:0000256" key="5">
    <source>
        <dbReference type="SAM" id="MobiDB-lite"/>
    </source>
</evidence>
<dbReference type="GO" id="GO:0003697">
    <property type="term" value="F:single-stranded DNA binding"/>
    <property type="evidence" value="ECO:0007669"/>
    <property type="project" value="TreeGrafter"/>
</dbReference>
<dbReference type="OrthoDB" id="10254973at2759"/>
<dbReference type="InterPro" id="IPR027417">
    <property type="entry name" value="P-loop_NTPase"/>
</dbReference>
<feature type="coiled-coil region" evidence="4">
    <location>
        <begin position="734"/>
        <end position="768"/>
    </location>
</feature>
<evidence type="ECO:0000256" key="2">
    <source>
        <dbReference type="ARBA" id="ARBA00018687"/>
    </source>
</evidence>
<feature type="compositionally biased region" description="Basic and acidic residues" evidence="5">
    <location>
        <begin position="296"/>
        <end position="317"/>
    </location>
</feature>
<evidence type="ECO:0000313" key="8">
    <source>
        <dbReference type="Proteomes" id="UP000078348"/>
    </source>
</evidence>
<comment type="caution">
    <text evidence="7">The sequence shown here is derived from an EMBL/GenBank/DDBJ whole genome shotgun (WGS) entry which is preliminary data.</text>
</comment>
<dbReference type="GO" id="GO:0000724">
    <property type="term" value="P:double-strand break repair via homologous recombination"/>
    <property type="evidence" value="ECO:0007669"/>
    <property type="project" value="TreeGrafter"/>
</dbReference>
<feature type="domain" description="RecF/RecN/SMC N-terminal" evidence="6">
    <location>
        <begin position="3"/>
        <end position="1009"/>
    </location>
</feature>
<proteinExistence type="inferred from homology"/>
<dbReference type="GO" id="GO:0005634">
    <property type="term" value="C:nucleus"/>
    <property type="evidence" value="ECO:0007669"/>
    <property type="project" value="TreeGrafter"/>
</dbReference>
<feature type="region of interest" description="Disordered" evidence="5">
    <location>
        <begin position="282"/>
        <end position="317"/>
    </location>
</feature>
<feature type="region of interest" description="Disordered" evidence="5">
    <location>
        <begin position="1051"/>
        <end position="1084"/>
    </location>
</feature>
<name>A0A196SH49_BLAHN</name>
<dbReference type="Proteomes" id="UP000078348">
    <property type="component" value="Unassembled WGS sequence"/>
</dbReference>
<feature type="compositionally biased region" description="Basic and acidic residues" evidence="5">
    <location>
        <begin position="1051"/>
        <end position="1074"/>
    </location>
</feature>
<keyword evidence="8" id="KW-1185">Reference proteome</keyword>
<reference evidence="7 8" key="1">
    <citation type="submission" date="2016-05" db="EMBL/GenBank/DDBJ databases">
        <title>Nuclear genome of Blastocystis sp. subtype 1 NandII.</title>
        <authorList>
            <person name="Gentekaki E."/>
            <person name="Curtis B."/>
            <person name="Stairs C."/>
            <person name="Eme L."/>
            <person name="Herman E."/>
            <person name="Klimes V."/>
            <person name="Arias M.C."/>
            <person name="Elias M."/>
            <person name="Hilliou F."/>
            <person name="Klute M."/>
            <person name="Malik S.-B."/>
            <person name="Pightling A."/>
            <person name="Rachubinski R."/>
            <person name="Salas D."/>
            <person name="Schlacht A."/>
            <person name="Suga H."/>
            <person name="Archibald J."/>
            <person name="Ball S.G."/>
            <person name="Clark G."/>
            <person name="Dacks J."/>
            <person name="Van Der Giezen M."/>
            <person name="Tsaousis A."/>
            <person name="Roger A."/>
        </authorList>
    </citation>
    <scope>NUCLEOTIDE SEQUENCE [LARGE SCALE GENOMIC DNA]</scope>
    <source>
        <strain evidence="8">ATCC 50177 / NandII</strain>
    </source>
</reference>
<organism evidence="7 8">
    <name type="scientific">Blastocystis sp. subtype 1 (strain ATCC 50177 / NandII)</name>
    <dbReference type="NCBI Taxonomy" id="478820"/>
    <lineage>
        <taxon>Eukaryota</taxon>
        <taxon>Sar</taxon>
        <taxon>Stramenopiles</taxon>
        <taxon>Bigyra</taxon>
        <taxon>Opalozoa</taxon>
        <taxon>Opalinata</taxon>
        <taxon>Blastocystidae</taxon>
        <taxon>Blastocystis</taxon>
    </lineage>
</organism>
<dbReference type="STRING" id="478820.A0A196SH49"/>
<feature type="coiled-coil region" evidence="4">
    <location>
        <begin position="184"/>
        <end position="265"/>
    </location>
</feature>
<feature type="coiled-coil region" evidence="4">
    <location>
        <begin position="604"/>
        <end position="662"/>
    </location>
</feature>
<keyword evidence="3 4" id="KW-0175">Coiled coil</keyword>
<dbReference type="SUPFAM" id="SSF52540">
    <property type="entry name" value="P-loop containing nucleoside triphosphate hydrolases"/>
    <property type="match status" value="1"/>
</dbReference>
<feature type="compositionally biased region" description="Acidic residues" evidence="5">
    <location>
        <begin position="1075"/>
        <end position="1084"/>
    </location>
</feature>